<keyword evidence="3" id="KW-1185">Reference proteome</keyword>
<name>A0A433B9X7_9FUNG</name>
<accession>A0A433B9X7</accession>
<reference evidence="2 3" key="1">
    <citation type="journal article" date="2018" name="New Phytol.">
        <title>Phylogenomics of Endogonaceae and evolution of mycorrhizas within Mucoromycota.</title>
        <authorList>
            <person name="Chang Y."/>
            <person name="Desiro A."/>
            <person name="Na H."/>
            <person name="Sandor L."/>
            <person name="Lipzen A."/>
            <person name="Clum A."/>
            <person name="Barry K."/>
            <person name="Grigoriev I.V."/>
            <person name="Martin F.M."/>
            <person name="Stajich J.E."/>
            <person name="Smith M.E."/>
            <person name="Bonito G."/>
            <person name="Spatafora J.W."/>
        </authorList>
    </citation>
    <scope>NUCLEOTIDE SEQUENCE [LARGE SCALE GENOMIC DNA]</scope>
    <source>
        <strain evidence="2 3">GMNB39</strain>
    </source>
</reference>
<organism evidence="2 3">
    <name type="scientific">Jimgerdemannia flammicorona</name>
    <dbReference type="NCBI Taxonomy" id="994334"/>
    <lineage>
        <taxon>Eukaryota</taxon>
        <taxon>Fungi</taxon>
        <taxon>Fungi incertae sedis</taxon>
        <taxon>Mucoromycota</taxon>
        <taxon>Mucoromycotina</taxon>
        <taxon>Endogonomycetes</taxon>
        <taxon>Endogonales</taxon>
        <taxon>Endogonaceae</taxon>
        <taxon>Jimgerdemannia</taxon>
    </lineage>
</organism>
<evidence type="ECO:0000313" key="3">
    <source>
        <dbReference type="Proteomes" id="UP000268093"/>
    </source>
</evidence>
<protein>
    <recommendedName>
        <fullName evidence="4">C2H2-type domain-containing protein</fullName>
    </recommendedName>
</protein>
<sequence>MAIPSNQLPPSPPDHLCPDCDRPFATHETLAKHRTYWCRKVPGDKCLTCGDWTFDRLYGGWHVCAGPQNLTLGSNQPRCAYCNCRTHLYWYCPILDSERCRRCCYWVRRLHIPDHPSSCPGALGTMEPSAYSERQKIPPLLPLHLPRPNATSYLGLSDGRLSDASVGQTIRPPLINIPPQPTKLHPTPHWQPESRRQLLYPSSSDLPALTRLPLPGQQPPMATPPPLVQLGQTRKDNG</sequence>
<dbReference type="EMBL" id="RBNI01014979">
    <property type="protein sequence ID" value="RUP17709.1"/>
    <property type="molecule type" value="Genomic_DNA"/>
</dbReference>
<gene>
    <name evidence="2" type="ORF">BC936DRAFT_139419</name>
</gene>
<feature type="compositionally biased region" description="Pro residues" evidence="1">
    <location>
        <begin position="216"/>
        <end position="227"/>
    </location>
</feature>
<evidence type="ECO:0008006" key="4">
    <source>
        <dbReference type="Google" id="ProtNLM"/>
    </source>
</evidence>
<comment type="caution">
    <text evidence="2">The sequence shown here is derived from an EMBL/GenBank/DDBJ whole genome shotgun (WGS) entry which is preliminary data.</text>
</comment>
<proteinExistence type="predicted"/>
<evidence type="ECO:0000313" key="2">
    <source>
        <dbReference type="EMBL" id="RUP17709.1"/>
    </source>
</evidence>
<feature type="region of interest" description="Disordered" evidence="1">
    <location>
        <begin position="172"/>
        <end position="238"/>
    </location>
</feature>
<evidence type="ECO:0000256" key="1">
    <source>
        <dbReference type="SAM" id="MobiDB-lite"/>
    </source>
</evidence>
<dbReference type="AlphaFoldDB" id="A0A433B9X7"/>
<dbReference type="Proteomes" id="UP000268093">
    <property type="component" value="Unassembled WGS sequence"/>
</dbReference>